<proteinExistence type="predicted"/>
<dbReference type="EMBL" id="JBBPBN010000022">
    <property type="protein sequence ID" value="KAK9013388.1"/>
    <property type="molecule type" value="Genomic_DNA"/>
</dbReference>
<feature type="binding site" evidence="1">
    <location>
        <position position="199"/>
    </location>
    <ligand>
        <name>ATP</name>
        <dbReference type="ChEBI" id="CHEBI:30616"/>
    </ligand>
</feature>
<dbReference type="InterPro" id="IPR017441">
    <property type="entry name" value="Protein_kinase_ATP_BS"/>
</dbReference>
<evidence type="ECO:0000256" key="1">
    <source>
        <dbReference type="PROSITE-ProRule" id="PRU10141"/>
    </source>
</evidence>
<keyword evidence="3" id="KW-1185">Reference proteome</keyword>
<comment type="caution">
    <text evidence="2">The sequence shown here is derived from an EMBL/GenBank/DDBJ whole genome shotgun (WGS) entry which is preliminary data.</text>
</comment>
<organism evidence="2 3">
    <name type="scientific">Hibiscus sabdariffa</name>
    <name type="common">roselle</name>
    <dbReference type="NCBI Taxonomy" id="183260"/>
    <lineage>
        <taxon>Eukaryota</taxon>
        <taxon>Viridiplantae</taxon>
        <taxon>Streptophyta</taxon>
        <taxon>Embryophyta</taxon>
        <taxon>Tracheophyta</taxon>
        <taxon>Spermatophyta</taxon>
        <taxon>Magnoliopsida</taxon>
        <taxon>eudicotyledons</taxon>
        <taxon>Gunneridae</taxon>
        <taxon>Pentapetalae</taxon>
        <taxon>rosids</taxon>
        <taxon>malvids</taxon>
        <taxon>Malvales</taxon>
        <taxon>Malvaceae</taxon>
        <taxon>Malvoideae</taxon>
        <taxon>Hibiscus</taxon>
    </lineage>
</organism>
<keyword evidence="1" id="KW-0067">ATP-binding</keyword>
<dbReference type="PROSITE" id="PS00107">
    <property type="entry name" value="PROTEIN_KINASE_ATP"/>
    <property type="match status" value="1"/>
</dbReference>
<sequence>MSRTTSVTPEIGLGSFNHIDIEGTNSGATMSVRRGISDKPEGCCCINIYTNSNVQGTNSSVLVGSKIKMKNPGVHLYFGDLKFGHGQSISRSSTGRTAGAPLDFGSIFLFVFVPQLESYSSVGDCCIRSGTQMVHGCFEERFEVGKGEWPWRLMAFQRLGFTAADILACIKETNVVGMGATGVVYKAEMPQSNAVVPVKKLWRF</sequence>
<accession>A0ABR2RKR3</accession>
<name>A0ABR2RKR3_9ROSI</name>
<keyword evidence="1" id="KW-0547">Nucleotide-binding</keyword>
<reference evidence="2 3" key="1">
    <citation type="journal article" date="2024" name="G3 (Bethesda)">
        <title>Genome assembly of Hibiscus sabdariffa L. provides insights into metabolisms of medicinal natural products.</title>
        <authorList>
            <person name="Kim T."/>
        </authorList>
    </citation>
    <scope>NUCLEOTIDE SEQUENCE [LARGE SCALE GENOMIC DNA]</scope>
    <source>
        <strain evidence="2">TK-2024</strain>
        <tissue evidence="2">Old leaves</tissue>
    </source>
</reference>
<dbReference type="Proteomes" id="UP001396334">
    <property type="component" value="Unassembled WGS sequence"/>
</dbReference>
<protein>
    <submittedName>
        <fullName evidence="2">Uncharacterized protein</fullName>
    </submittedName>
</protein>
<gene>
    <name evidence="2" type="ORF">V6N11_041398</name>
</gene>
<evidence type="ECO:0000313" key="2">
    <source>
        <dbReference type="EMBL" id="KAK9013388.1"/>
    </source>
</evidence>
<evidence type="ECO:0000313" key="3">
    <source>
        <dbReference type="Proteomes" id="UP001396334"/>
    </source>
</evidence>